<keyword evidence="2" id="KW-1133">Transmembrane helix</keyword>
<keyword evidence="2" id="KW-0812">Transmembrane</keyword>
<dbReference type="AlphaFoldDB" id="A0ABD2UWC5"/>
<protein>
    <submittedName>
        <fullName evidence="3">Uncharacterized protein</fullName>
    </submittedName>
</protein>
<evidence type="ECO:0000313" key="3">
    <source>
        <dbReference type="EMBL" id="KAL3372496.1"/>
    </source>
</evidence>
<reference evidence="3 4" key="1">
    <citation type="submission" date="2024-05" db="EMBL/GenBank/DDBJ databases">
        <title>De novo assembly of an allotetraploid wild potato.</title>
        <authorList>
            <person name="Hosaka A.J."/>
        </authorList>
    </citation>
    <scope>NUCLEOTIDE SEQUENCE [LARGE SCALE GENOMIC DNA]</scope>
    <source>
        <tissue evidence="3">Young leaves</tissue>
    </source>
</reference>
<evidence type="ECO:0000313" key="4">
    <source>
        <dbReference type="Proteomes" id="UP001627284"/>
    </source>
</evidence>
<dbReference type="Proteomes" id="UP001627284">
    <property type="component" value="Unassembled WGS sequence"/>
</dbReference>
<dbReference type="PANTHER" id="PTHR33592">
    <property type="entry name" value="TRANSMEMBRANE PROTEIN"/>
    <property type="match status" value="1"/>
</dbReference>
<keyword evidence="4" id="KW-1185">Reference proteome</keyword>
<feature type="compositionally biased region" description="Polar residues" evidence="1">
    <location>
        <begin position="93"/>
        <end position="105"/>
    </location>
</feature>
<dbReference type="EMBL" id="JBJKTR010000003">
    <property type="protein sequence ID" value="KAL3372496.1"/>
    <property type="molecule type" value="Genomic_DNA"/>
</dbReference>
<comment type="caution">
    <text evidence="3">The sequence shown here is derived from an EMBL/GenBank/DDBJ whole genome shotgun (WGS) entry which is preliminary data.</text>
</comment>
<keyword evidence="2" id="KW-0472">Membrane</keyword>
<feature type="region of interest" description="Disordered" evidence="1">
    <location>
        <begin position="83"/>
        <end position="114"/>
    </location>
</feature>
<name>A0ABD2UWC5_9SOLN</name>
<dbReference type="PANTHER" id="PTHR33592:SF10">
    <property type="entry name" value="TRANSMEMBRANE PROTEIN"/>
    <property type="match status" value="1"/>
</dbReference>
<feature type="non-terminal residue" evidence="3">
    <location>
        <position position="1"/>
    </location>
</feature>
<proteinExistence type="predicted"/>
<organism evidence="3 4">
    <name type="scientific">Solanum stoloniferum</name>
    <dbReference type="NCBI Taxonomy" id="62892"/>
    <lineage>
        <taxon>Eukaryota</taxon>
        <taxon>Viridiplantae</taxon>
        <taxon>Streptophyta</taxon>
        <taxon>Embryophyta</taxon>
        <taxon>Tracheophyta</taxon>
        <taxon>Spermatophyta</taxon>
        <taxon>Magnoliopsida</taxon>
        <taxon>eudicotyledons</taxon>
        <taxon>Gunneridae</taxon>
        <taxon>Pentapetalae</taxon>
        <taxon>asterids</taxon>
        <taxon>lamiids</taxon>
        <taxon>Solanales</taxon>
        <taxon>Solanaceae</taxon>
        <taxon>Solanoideae</taxon>
        <taxon>Solaneae</taxon>
        <taxon>Solanum</taxon>
    </lineage>
</organism>
<accession>A0ABD2UWC5</accession>
<evidence type="ECO:0000256" key="1">
    <source>
        <dbReference type="SAM" id="MobiDB-lite"/>
    </source>
</evidence>
<feature type="transmembrane region" description="Helical" evidence="2">
    <location>
        <begin position="40"/>
        <end position="66"/>
    </location>
</feature>
<evidence type="ECO:0000256" key="2">
    <source>
        <dbReference type="SAM" id="Phobius"/>
    </source>
</evidence>
<gene>
    <name evidence="3" type="ORF">AABB24_004839</name>
</gene>
<sequence length="114" mass="12405">FHSIPIIISTTSINFLLPLQKKKNSPSPKTKIQFFLHKKIMFFLKGFVTFLLIFSIFTTPNVLLLAKASRPLDMGKRLKQEKTLLTSLPRGSDPSSGASPCTNIPGTGGGGSCP</sequence>